<organism evidence="2">
    <name type="scientific">freshwater metagenome</name>
    <dbReference type="NCBI Taxonomy" id="449393"/>
    <lineage>
        <taxon>unclassified sequences</taxon>
        <taxon>metagenomes</taxon>
        <taxon>ecological metagenomes</taxon>
    </lineage>
</organism>
<feature type="region of interest" description="Disordered" evidence="1">
    <location>
        <begin position="34"/>
        <end position="64"/>
    </location>
</feature>
<sequence>MNTSSGLCNSCGVYIGTENWSSCPNCGDEDCGDKVDSGYGDDDEDDENDEDGDDDQDSDEDEQF</sequence>
<evidence type="ECO:0000313" key="8">
    <source>
        <dbReference type="EMBL" id="CAB5126971.1"/>
    </source>
</evidence>
<evidence type="ECO:0000313" key="5">
    <source>
        <dbReference type="EMBL" id="CAB4789695.1"/>
    </source>
</evidence>
<evidence type="ECO:0000313" key="6">
    <source>
        <dbReference type="EMBL" id="CAB4969484.1"/>
    </source>
</evidence>
<accession>A0A6J6CMQ7</accession>
<proteinExistence type="predicted"/>
<dbReference type="EMBL" id="CAFBQJ010000083">
    <property type="protein sequence ID" value="CAB5048377.1"/>
    <property type="molecule type" value="Genomic_DNA"/>
</dbReference>
<dbReference type="EMBL" id="CAFBNZ010000061">
    <property type="protein sequence ID" value="CAB4969484.1"/>
    <property type="molecule type" value="Genomic_DNA"/>
</dbReference>
<protein>
    <submittedName>
        <fullName evidence="2">Unannotated protein</fullName>
    </submittedName>
</protein>
<evidence type="ECO:0000256" key="1">
    <source>
        <dbReference type="SAM" id="MobiDB-lite"/>
    </source>
</evidence>
<feature type="compositionally biased region" description="Acidic residues" evidence="1">
    <location>
        <begin position="39"/>
        <end position="64"/>
    </location>
</feature>
<evidence type="ECO:0000313" key="2">
    <source>
        <dbReference type="EMBL" id="CAB4552862.1"/>
    </source>
</evidence>
<gene>
    <name evidence="2" type="ORF">UFOPK1421_01399</name>
    <name evidence="3" type="ORF">UFOPK1820_00125</name>
    <name evidence="4" type="ORF">UFOPK1960_00313</name>
    <name evidence="5" type="ORF">UFOPK2921_01371</name>
    <name evidence="6" type="ORF">UFOPK3889_00462</name>
    <name evidence="7" type="ORF">UFOPK4275_00580</name>
    <name evidence="8" type="ORF">UFOPK4422_01075</name>
</gene>
<dbReference type="EMBL" id="CAEZVL010000028">
    <property type="protein sequence ID" value="CAB4624892.1"/>
    <property type="molecule type" value="Genomic_DNA"/>
</dbReference>
<evidence type="ECO:0000313" key="7">
    <source>
        <dbReference type="EMBL" id="CAB5048377.1"/>
    </source>
</evidence>
<dbReference type="EMBL" id="CAEZUK010000010">
    <property type="protein sequence ID" value="CAB4590525.1"/>
    <property type="molecule type" value="Genomic_DNA"/>
</dbReference>
<name>A0A6J6CMQ7_9ZZZZ</name>
<dbReference type="EMBL" id="CAFBRX010000109">
    <property type="protein sequence ID" value="CAB5126971.1"/>
    <property type="molecule type" value="Genomic_DNA"/>
</dbReference>
<dbReference type="AlphaFoldDB" id="A0A6J6CMQ7"/>
<dbReference type="EMBL" id="CAEZZV010000227">
    <property type="protein sequence ID" value="CAB4789695.1"/>
    <property type="molecule type" value="Genomic_DNA"/>
</dbReference>
<evidence type="ECO:0000313" key="3">
    <source>
        <dbReference type="EMBL" id="CAB4590525.1"/>
    </source>
</evidence>
<evidence type="ECO:0000313" key="4">
    <source>
        <dbReference type="EMBL" id="CAB4624892.1"/>
    </source>
</evidence>
<reference evidence="2" key="1">
    <citation type="submission" date="2020-05" db="EMBL/GenBank/DDBJ databases">
        <authorList>
            <person name="Chiriac C."/>
            <person name="Salcher M."/>
            <person name="Ghai R."/>
            <person name="Kavagutti S V."/>
        </authorList>
    </citation>
    <scope>NUCLEOTIDE SEQUENCE</scope>
</reference>
<dbReference type="EMBL" id="CAEZSL010000195">
    <property type="protein sequence ID" value="CAB4552862.1"/>
    <property type="molecule type" value="Genomic_DNA"/>
</dbReference>